<dbReference type="InterPro" id="IPR016161">
    <property type="entry name" value="Ald_DH/histidinol_DH"/>
</dbReference>
<dbReference type="InterPro" id="IPR015590">
    <property type="entry name" value="Aldehyde_DH_dom"/>
</dbReference>
<reference evidence="8 9" key="1">
    <citation type="submission" date="2024-01" db="EMBL/GenBank/DDBJ databases">
        <authorList>
            <person name="Allen C."/>
            <person name="Tagirdzhanova G."/>
        </authorList>
    </citation>
    <scope>NUCLEOTIDE SEQUENCE [LARGE SCALE GENOMIC DNA]</scope>
</reference>
<evidence type="ECO:0000256" key="5">
    <source>
        <dbReference type="SAM" id="Coils"/>
    </source>
</evidence>
<dbReference type="Gene3D" id="3.40.605.10">
    <property type="entry name" value="Aldehyde Dehydrogenase, Chain A, domain 1"/>
    <property type="match status" value="1"/>
</dbReference>
<dbReference type="Pfam" id="PF00171">
    <property type="entry name" value="Aldedh"/>
    <property type="match status" value="1"/>
</dbReference>
<feature type="compositionally biased region" description="Low complexity" evidence="6">
    <location>
        <begin position="514"/>
        <end position="539"/>
    </location>
</feature>
<feature type="coiled-coil region" evidence="5">
    <location>
        <begin position="78"/>
        <end position="105"/>
    </location>
</feature>
<evidence type="ECO:0000259" key="7">
    <source>
        <dbReference type="Pfam" id="PF00171"/>
    </source>
</evidence>
<feature type="region of interest" description="Disordered" evidence="6">
    <location>
        <begin position="505"/>
        <end position="540"/>
    </location>
</feature>
<dbReference type="EC" id="1.2.1.3" evidence="3"/>
<evidence type="ECO:0000313" key="8">
    <source>
        <dbReference type="EMBL" id="CAK7215906.1"/>
    </source>
</evidence>
<dbReference type="Proteomes" id="UP001642406">
    <property type="component" value="Unassembled WGS sequence"/>
</dbReference>
<dbReference type="CDD" id="cd07106">
    <property type="entry name" value="ALDH_AldA-AAD23400"/>
    <property type="match status" value="1"/>
</dbReference>
<evidence type="ECO:0000256" key="2">
    <source>
        <dbReference type="ARBA" id="ARBA00023002"/>
    </source>
</evidence>
<keyword evidence="9" id="KW-1185">Reference proteome</keyword>
<gene>
    <name evidence="8" type="ORF">SBRCBS47491_002639</name>
</gene>
<dbReference type="PROSITE" id="PS00070">
    <property type="entry name" value="ALDEHYDE_DEHYDR_CYS"/>
    <property type="match status" value="1"/>
</dbReference>
<keyword evidence="5" id="KW-0175">Coiled coil</keyword>
<feature type="region of interest" description="Disordered" evidence="6">
    <location>
        <begin position="24"/>
        <end position="46"/>
    </location>
</feature>
<dbReference type="SUPFAM" id="SSF53720">
    <property type="entry name" value="ALDH-like"/>
    <property type="match status" value="1"/>
</dbReference>
<dbReference type="InterPro" id="IPR016163">
    <property type="entry name" value="Ald_DH_C"/>
</dbReference>
<keyword evidence="2" id="KW-0560">Oxidoreductase</keyword>
<organism evidence="8 9">
    <name type="scientific">Sporothrix bragantina</name>
    <dbReference type="NCBI Taxonomy" id="671064"/>
    <lineage>
        <taxon>Eukaryota</taxon>
        <taxon>Fungi</taxon>
        <taxon>Dikarya</taxon>
        <taxon>Ascomycota</taxon>
        <taxon>Pezizomycotina</taxon>
        <taxon>Sordariomycetes</taxon>
        <taxon>Sordariomycetidae</taxon>
        <taxon>Ophiostomatales</taxon>
        <taxon>Ophiostomataceae</taxon>
        <taxon>Sporothrix</taxon>
    </lineage>
</organism>
<protein>
    <recommendedName>
        <fullName evidence="3">aldehyde dehydrogenase (NAD(+))</fullName>
        <ecNumber evidence="3">1.2.1.3</ecNumber>
    </recommendedName>
</protein>
<evidence type="ECO:0000256" key="3">
    <source>
        <dbReference type="ARBA" id="ARBA00024226"/>
    </source>
</evidence>
<sequence length="553" mass="59378">MAIPEYSFYNIVDGERRPRAAVAAAAGDNPQPAQETHHSVDPRNEEQLWPCPIATTQDLEDAITAANAAFPTWAQTTLAERQKLLVRIAEQIKAHEEELTDILRRETGKSKIVAAVEITNTIDQTMYYSTIGLEDEVQYEDDVVRILATHPPLGVVGAICPWNFPLILCNLKVISSLLTGNCVIVKPSPFTPYTVLRWIELCIELLPKGVLQAVNGGADLGALMTQHVGIHKISFTGTIATGKRVMASCAQTLKKVTLELAGNDAAIVFADVADEPGRLDTVVAQTVGGAFFNAGQMCVATKRVYVHASIYDEFLAKFVAETNKNYAPAVPAADATNEARLGDDDLPTVFGPVSNKMQYDIVRNILDDAKTIGGGRIVAGGSTLGGKGFWIQPTVVAEPAEDSLLVREEQFGPIIPILKWTTDEEVVARANLANAGLGATVYSTDLAKARRMADRLEAGSVWINQSEKPNVRAWFAGFKDSGFGGEMGKQGLLSYAYTKSIHIPKDPKDKKEATGSAASTSSATPAAKKAPEAKPATTSSNPFAALFSCFTGK</sequence>
<comment type="catalytic activity">
    <reaction evidence="4">
        <text>an aldehyde + NAD(+) + H2O = a carboxylate + NADH + 2 H(+)</text>
        <dbReference type="Rhea" id="RHEA:16185"/>
        <dbReference type="ChEBI" id="CHEBI:15377"/>
        <dbReference type="ChEBI" id="CHEBI:15378"/>
        <dbReference type="ChEBI" id="CHEBI:17478"/>
        <dbReference type="ChEBI" id="CHEBI:29067"/>
        <dbReference type="ChEBI" id="CHEBI:57540"/>
        <dbReference type="ChEBI" id="CHEBI:57945"/>
        <dbReference type="EC" id="1.2.1.3"/>
    </reaction>
</comment>
<proteinExistence type="inferred from homology"/>
<evidence type="ECO:0000256" key="4">
    <source>
        <dbReference type="ARBA" id="ARBA00049194"/>
    </source>
</evidence>
<comment type="caution">
    <text evidence="8">The sequence shown here is derived from an EMBL/GenBank/DDBJ whole genome shotgun (WGS) entry which is preliminary data.</text>
</comment>
<evidence type="ECO:0000313" key="9">
    <source>
        <dbReference type="Proteomes" id="UP001642406"/>
    </source>
</evidence>
<name>A0ABP0B8Q2_9PEZI</name>
<comment type="similarity">
    <text evidence="1">Belongs to the aldehyde dehydrogenase family.</text>
</comment>
<feature type="domain" description="Aldehyde dehydrogenase" evidence="7">
    <location>
        <begin position="33"/>
        <end position="501"/>
    </location>
</feature>
<dbReference type="EMBL" id="CAWUHC010000016">
    <property type="protein sequence ID" value="CAK7215906.1"/>
    <property type="molecule type" value="Genomic_DNA"/>
</dbReference>
<evidence type="ECO:0000256" key="6">
    <source>
        <dbReference type="SAM" id="MobiDB-lite"/>
    </source>
</evidence>
<accession>A0ABP0B8Q2</accession>
<dbReference type="Gene3D" id="3.40.309.10">
    <property type="entry name" value="Aldehyde Dehydrogenase, Chain A, domain 2"/>
    <property type="match status" value="1"/>
</dbReference>
<feature type="compositionally biased region" description="Basic and acidic residues" evidence="6">
    <location>
        <begin position="35"/>
        <end position="46"/>
    </location>
</feature>
<dbReference type="InterPro" id="IPR044086">
    <property type="entry name" value="LUC3-like"/>
</dbReference>
<dbReference type="InterPro" id="IPR016162">
    <property type="entry name" value="Ald_DH_N"/>
</dbReference>
<dbReference type="PANTHER" id="PTHR11699">
    <property type="entry name" value="ALDEHYDE DEHYDROGENASE-RELATED"/>
    <property type="match status" value="1"/>
</dbReference>
<dbReference type="InterPro" id="IPR016160">
    <property type="entry name" value="Ald_DH_CS_CYS"/>
</dbReference>
<evidence type="ECO:0000256" key="1">
    <source>
        <dbReference type="ARBA" id="ARBA00009986"/>
    </source>
</evidence>